<evidence type="ECO:0000313" key="2">
    <source>
        <dbReference type="EMBL" id="PWN66868.1"/>
    </source>
</evidence>
<dbReference type="OrthoDB" id="1232784at2"/>
<organism evidence="2 3">
    <name type="scientific">Chryseobacterium phosphatilyticum</name>
    <dbReference type="NCBI Taxonomy" id="475075"/>
    <lineage>
        <taxon>Bacteria</taxon>
        <taxon>Pseudomonadati</taxon>
        <taxon>Bacteroidota</taxon>
        <taxon>Flavobacteriia</taxon>
        <taxon>Flavobacteriales</taxon>
        <taxon>Weeksellaceae</taxon>
        <taxon>Chryseobacterium group</taxon>
        <taxon>Chryseobacterium</taxon>
    </lineage>
</organism>
<sequence>MKIRLSKWFILRKTHLLLLFMCTMNTLLYAQKVYVSSQNNQIYGPCGGCSVDNPQNIVGPDESNYTSMIIPLGLGARIEQTLIFPSVKTHTKVAIGIGTNISGLSVQLLAGVSIETFNGNTSNNDYRIVNNEMLKIGLTGINSSKGTIEFITTKPYDRVRISLNAGLLNLNGGLNLYYAYQLDNRVYASSETHIAYSESCNNCSVQNPQNAVGPNENDHSTLTISTYGNVRNIQQTLFFPTTRTFTKLVIGVGSDNKPISQIIKDRTFIRTITEDDGTAEPIVDQLKVDPQNPNRGIIECITSLPYKGVRFWLHGINESNTGYYVDDLKIYYAYQEELSLDACKNVPYDPFYYFSFNGNTNSTKFGFNLHPSILFPEFKNNIACQQGLTSTTSPYALESPDIPQSLYTGDITVAFWANIRPGDPLIPDPNDPGEYLPPTKPQPYLKLEAFGEKFHMDSKHLMIGEEFDGGQISQPGGYAHYVLVLKANGDIDNACIYVNGQLGGDSIDENGACTLWTQEKRINHKKIKIALDRADIDELIIYNKALNESEIRLLYHSYNISQNNASIISTSLSNKTQPITLPEKDILTLSPNPTTGNITFSGNISLEGAEIFVSDTFGTEVFRTKVKSKILELPQRLPGGVYILTLQTKDKKIFTRKVFLTR</sequence>
<comment type="caution">
    <text evidence="2">The sequence shown here is derived from an EMBL/GenBank/DDBJ whole genome shotgun (WGS) entry which is preliminary data.</text>
</comment>
<dbReference type="EMBL" id="PPED02000005">
    <property type="protein sequence ID" value="PWN66868.1"/>
    <property type="molecule type" value="Genomic_DNA"/>
</dbReference>
<dbReference type="InterPro" id="IPR026444">
    <property type="entry name" value="Secre_tail"/>
</dbReference>
<dbReference type="GO" id="GO:0004553">
    <property type="term" value="F:hydrolase activity, hydrolyzing O-glycosyl compounds"/>
    <property type="evidence" value="ECO:0007669"/>
    <property type="project" value="UniProtKB-ARBA"/>
</dbReference>
<keyword evidence="1" id="KW-0732">Signal</keyword>
<dbReference type="Gene3D" id="2.60.120.200">
    <property type="match status" value="1"/>
</dbReference>
<keyword evidence="3" id="KW-1185">Reference proteome</keyword>
<dbReference type="AlphaFoldDB" id="A0A316X6G3"/>
<evidence type="ECO:0000256" key="1">
    <source>
        <dbReference type="ARBA" id="ARBA00022729"/>
    </source>
</evidence>
<dbReference type="GO" id="GO:0005975">
    <property type="term" value="P:carbohydrate metabolic process"/>
    <property type="evidence" value="ECO:0007669"/>
    <property type="project" value="UniProtKB-ARBA"/>
</dbReference>
<protein>
    <submittedName>
        <fullName evidence="2">T9SS C-terminal target domain-containing protein</fullName>
    </submittedName>
</protein>
<proteinExistence type="predicted"/>
<reference evidence="2 3" key="1">
    <citation type="submission" date="2018-04" db="EMBL/GenBank/DDBJ databases">
        <title>Draft Genome Sequence of Phosphate-Solubilizing Chryseobacterium sp. ISE14 that is a Biocontrol and Plant Growth-Promoting Rhizobacterium Isolated from Cucumber.</title>
        <authorList>
            <person name="Jeong J.-J."/>
            <person name="Sang M.K."/>
            <person name="Choi I.-G."/>
            <person name="Kim K.D."/>
        </authorList>
    </citation>
    <scope>NUCLEOTIDE SEQUENCE [LARGE SCALE GENOMIC DNA]</scope>
    <source>
        <strain evidence="2 3">ISE14</strain>
    </source>
</reference>
<dbReference type="NCBIfam" id="TIGR04183">
    <property type="entry name" value="Por_Secre_tail"/>
    <property type="match status" value="1"/>
</dbReference>
<dbReference type="SUPFAM" id="SSF49899">
    <property type="entry name" value="Concanavalin A-like lectins/glucanases"/>
    <property type="match status" value="1"/>
</dbReference>
<gene>
    <name evidence="2" type="ORF">C1631_019305</name>
</gene>
<accession>A0A316X6G3</accession>
<dbReference type="Proteomes" id="UP000236594">
    <property type="component" value="Unassembled WGS sequence"/>
</dbReference>
<name>A0A316X6G3_9FLAO</name>
<dbReference type="RefSeq" id="WP_103247055.1">
    <property type="nucleotide sequence ID" value="NZ_PPED02000005.1"/>
</dbReference>
<dbReference type="InterPro" id="IPR013320">
    <property type="entry name" value="ConA-like_dom_sf"/>
</dbReference>
<evidence type="ECO:0000313" key="3">
    <source>
        <dbReference type="Proteomes" id="UP000236594"/>
    </source>
</evidence>